<dbReference type="Gene3D" id="3.30.70.250">
    <property type="entry name" value="Malonyl-CoA ACP transacylase, ACP-binding"/>
    <property type="match status" value="1"/>
</dbReference>
<dbReference type="SUPFAM" id="SSF52151">
    <property type="entry name" value="FabD/lysophospholipase-like"/>
    <property type="match status" value="1"/>
</dbReference>
<feature type="region of interest" description="N-terminal hotdog fold" evidence="7">
    <location>
        <begin position="1371"/>
        <end position="1491"/>
    </location>
</feature>
<dbReference type="InterPro" id="IPR036291">
    <property type="entry name" value="NAD(P)-bd_dom_sf"/>
</dbReference>
<dbReference type="PROSITE" id="PS52019">
    <property type="entry name" value="PKS_MFAS_DH"/>
    <property type="match status" value="1"/>
</dbReference>
<evidence type="ECO:0000256" key="7">
    <source>
        <dbReference type="PROSITE-ProRule" id="PRU01363"/>
    </source>
</evidence>
<dbReference type="InterPro" id="IPR018201">
    <property type="entry name" value="Ketoacyl_synth_AS"/>
</dbReference>
<dbReference type="SMART" id="SM00822">
    <property type="entry name" value="PKS_KR"/>
    <property type="match status" value="1"/>
</dbReference>
<keyword evidence="6" id="KW-0511">Multifunctional enzyme</keyword>
<dbReference type="eggNOG" id="COG3321">
    <property type="taxonomic scope" value="Bacteria"/>
</dbReference>
<dbReference type="OrthoDB" id="9765680at2"/>
<dbReference type="SUPFAM" id="SSF55048">
    <property type="entry name" value="Probable ACP-binding domain of malonyl-CoA ACP transacylase"/>
    <property type="match status" value="1"/>
</dbReference>
<dbReference type="InterPro" id="IPR016036">
    <property type="entry name" value="Malonyl_transacylase_ACP-bd"/>
</dbReference>
<dbReference type="InterPro" id="IPR049900">
    <property type="entry name" value="PKS_mFAS_DH"/>
</dbReference>
<dbReference type="Pfam" id="PF00698">
    <property type="entry name" value="Acyl_transf_1"/>
    <property type="match status" value="1"/>
</dbReference>
<dbReference type="PANTHER" id="PTHR43775:SF51">
    <property type="entry name" value="INACTIVE PHENOLPHTHIOCEROL SYNTHESIS POLYKETIDE SYNTHASE TYPE I PKS1-RELATED"/>
    <property type="match status" value="1"/>
</dbReference>
<dbReference type="InterPro" id="IPR049552">
    <property type="entry name" value="PKS_DH_N"/>
</dbReference>
<keyword evidence="3" id="KW-0808">Transferase</keyword>
<evidence type="ECO:0000256" key="3">
    <source>
        <dbReference type="ARBA" id="ARBA00022679"/>
    </source>
</evidence>
<dbReference type="InterPro" id="IPR013968">
    <property type="entry name" value="PKS_KR"/>
</dbReference>
<evidence type="ECO:0000313" key="10">
    <source>
        <dbReference type="EMBL" id="ACL75340.1"/>
    </source>
</evidence>
<keyword evidence="2" id="KW-0597">Phosphoprotein</keyword>
<feature type="domain" description="PKS/mFAS DH" evidence="9">
    <location>
        <begin position="1371"/>
        <end position="1649"/>
    </location>
</feature>
<dbReference type="InterPro" id="IPR016035">
    <property type="entry name" value="Acyl_Trfase/lysoPLipase"/>
</dbReference>
<keyword evidence="11" id="KW-1185">Reference proteome</keyword>
<dbReference type="PROSITE" id="PS00606">
    <property type="entry name" value="KS3_1"/>
    <property type="match status" value="1"/>
</dbReference>
<dbReference type="Pfam" id="PF14765">
    <property type="entry name" value="PS-DH"/>
    <property type="match status" value="1"/>
</dbReference>
<dbReference type="InterPro" id="IPR042104">
    <property type="entry name" value="PKS_dehydratase_sf"/>
</dbReference>
<dbReference type="CDD" id="cd00833">
    <property type="entry name" value="PKS"/>
    <property type="match status" value="1"/>
</dbReference>
<evidence type="ECO:0000256" key="6">
    <source>
        <dbReference type="ARBA" id="ARBA00023268"/>
    </source>
</evidence>
<dbReference type="Gene3D" id="3.10.129.110">
    <property type="entry name" value="Polyketide synthase dehydratase"/>
    <property type="match status" value="1"/>
</dbReference>
<dbReference type="SUPFAM" id="SSF53901">
    <property type="entry name" value="Thiolase-like"/>
    <property type="match status" value="1"/>
</dbReference>
<dbReference type="Pfam" id="PF22621">
    <property type="entry name" value="CurL-like_PKS_C"/>
    <property type="match status" value="1"/>
</dbReference>
<dbReference type="Pfam" id="PF21089">
    <property type="entry name" value="PKS_DH_N"/>
    <property type="match status" value="1"/>
</dbReference>
<feature type="region of interest" description="C-terminal hotdog fold" evidence="7">
    <location>
        <begin position="1505"/>
        <end position="1649"/>
    </location>
</feature>
<dbReference type="InterPro" id="IPR001227">
    <property type="entry name" value="Ac_transferase_dom_sf"/>
</dbReference>
<feature type="active site" description="Proton acceptor; for dehydratase activity" evidence="7">
    <location>
        <position position="1402"/>
    </location>
</feature>
<dbReference type="STRING" id="394503.Ccel_0978"/>
<dbReference type="InterPro" id="IPR014030">
    <property type="entry name" value="Ketoacyl_synth_N"/>
</dbReference>
<dbReference type="EMBL" id="CP001348">
    <property type="protein sequence ID" value="ACL75340.1"/>
    <property type="molecule type" value="Genomic_DNA"/>
</dbReference>
<protein>
    <submittedName>
        <fullName evidence="10">Beta-ketoacyl synthase</fullName>
    </submittedName>
</protein>
<evidence type="ECO:0000313" key="11">
    <source>
        <dbReference type="Proteomes" id="UP000001349"/>
    </source>
</evidence>
<dbReference type="PANTHER" id="PTHR43775">
    <property type="entry name" value="FATTY ACID SYNTHASE"/>
    <property type="match status" value="1"/>
</dbReference>
<evidence type="ECO:0000256" key="4">
    <source>
        <dbReference type="ARBA" id="ARBA00022832"/>
    </source>
</evidence>
<gene>
    <name evidence="10" type="ordered locus">Ccel_0978</name>
</gene>
<feature type="domain" description="Ketosynthase family 3 (KS3)" evidence="8">
    <location>
        <begin position="12"/>
        <end position="439"/>
    </location>
</feature>
<dbReference type="RefSeq" id="WP_015924497.1">
    <property type="nucleotide sequence ID" value="NC_011898.1"/>
</dbReference>
<dbReference type="KEGG" id="cce:Ccel_0978"/>
<dbReference type="InterPro" id="IPR050091">
    <property type="entry name" value="PKS_NRPS_Biosynth_Enz"/>
</dbReference>
<dbReference type="GO" id="GO:0004312">
    <property type="term" value="F:fatty acid synthase activity"/>
    <property type="evidence" value="ECO:0007669"/>
    <property type="project" value="TreeGrafter"/>
</dbReference>
<keyword evidence="4" id="KW-0276">Fatty acid metabolism</keyword>
<dbReference type="GO" id="GO:0004315">
    <property type="term" value="F:3-oxoacyl-[acyl-carrier-protein] synthase activity"/>
    <property type="evidence" value="ECO:0007669"/>
    <property type="project" value="InterPro"/>
</dbReference>
<dbReference type="Pfam" id="PF21394">
    <property type="entry name" value="Beta-ketacyl_N"/>
    <property type="match status" value="1"/>
</dbReference>
<sequence length="1653" mass="184387">MSNPESKDSYTGLETAIVGIAGRFPGAKNIEEFWENLRDGKESIRTFTDDELIESGIDPILLKNPNYIRSGTILEGADMFDAEFFGYNPRELEIMDPQQRVFLECAWEAMENSGYNSKTLDGSIGVFAGTNMNTYILSILSAKGNARRMIDPVQAEIGNDKDYIATRVSYKLNLDGPSVVVQSACSSALVAVHTACRALLGGECDMALAGGVGVRVPLKSGYVYQKGGLFSHDGHCRAFDAKASGTVFGSGVGIVVLKRLSDAINDRDNIYAVIKGSAVNNDGSSKVGYTAPSVDGQTKVIKTAQLVSEVEARSISYIEAHGTGTNLGDPIELSALTNAFRTSTKDKGFCAIGSVKSNIGHLAAASGAASLIKTALALKNKKLPPSINFEKPNPNIDFESTPFYVNNKLSEWESSEMPRRAGVSSFGVGGTNAHIILEEAPDSYHGSAPRKHNLLVFSAKTETALQTMVKNFVLYLKKNPTLNISDAAYTLQTGREEFKYRRAVVCSDINDALEKLDSPDPKSESNLKEDDKPAIVFMFTGQGSQYVNMAAELYTSEPIFKEQVDKCLNILKPYLGLDLKDILYPDGNTTEATEKLKQTFITQPALFVIEYAMAKLWMEWGVKPKAMIGHSIGEYVAACIAEVLTLEDALKLVAARGRLMQSLPAGAMLSVSMSEEEVKPFLNEGVSVATINAPGFCVVSGNFEAIKQLEEKLSENGKHCRRLQTSHAFHSVMMEPILEQYEALVREIKLSEPKIPYISNVTGTWITASDATRPDYWSKHLRQPVRFSDGVQELLKSSEYAFLEMGPGKTLCTLLGQHKEAVGRTILSSIPQPHEDINSFEFLTNTLGKEWLAGVDINWRKIYSKEKRYRVSLPSYPFEKQRYWIDVDVSKEQEYSQEVLPDKKDISRWFYMPVWKEVPFSNTKTEIKGECWLLMDNGQQMSKLLAKDFASNNIHVISVTAGEDFIRHGNNEFTIKPSRKEDYNTLFEAIYEEGYSIKRVVHLWGLYEKEKELDHYSKFMDLCFYSIINVTKAIGRYNNASPLTIDIVTSNMERVKQDEEVCAEKAVVLGPCRVIPQEFPNITCNSIDIDLNGKAETTAAEIVRELYANCSGDTIAYREGKRWRQDFEEIEIGENNIQQIPRLKEKGVYLITGGLGGIGLVLAQYLAEETQAKLILTGRSVFPEKSEWDRWLSSHDENDEINKKICLLKTLEAAGAEVVVARADSADKVQMQELIASIRQRFGGINGVIHTAGVPGGGIIQMRSADKMEAVLAPKVKGTLVLEEVLKGENLDFLVLCSSTLAILGGIGQVDYCAANSFLDAFAHNYMLKYGTYAVSINWDAWEEVGMAVNSAAQYAPLKSKKEEDFIDITHPLFKRYKKETPDRVVFESKFDIESCWLLKEHRVMGKSTIPGTAYLEMASATFNILTENSYVELQDIFFLSPLMVDEKENKQVYTVFEREDDSYILRVKSFDGQKTVEHVKGKVLAAVSEEFGTLDLKEIIGKCNTSVYIPDTSDSDVDGIVYWGPRWSKNLKKVYIGDNEALALLELPEEFRDDLREFRLHPALLDVATGFAAQFKKEEGDFLPLAYKRIRVKEALPAEIYSYIRYREDNDARKQTIAFDITLLDKDGRILVDIKVFELRKVGVGKGDERVE</sequence>
<accession>B8I980</accession>
<dbReference type="InterPro" id="IPR014043">
    <property type="entry name" value="Acyl_transferase_dom"/>
</dbReference>
<dbReference type="CDD" id="cd08953">
    <property type="entry name" value="KR_2_SDR_x"/>
    <property type="match status" value="1"/>
</dbReference>
<dbReference type="InterPro" id="IPR014031">
    <property type="entry name" value="Ketoacyl_synth_C"/>
</dbReference>
<dbReference type="InterPro" id="IPR049490">
    <property type="entry name" value="C883_1060-like_KR_N"/>
</dbReference>
<keyword evidence="5" id="KW-0443">Lipid metabolism</keyword>
<feature type="active site" description="Proton donor; for dehydratase activity" evidence="7">
    <location>
        <position position="1567"/>
    </location>
</feature>
<evidence type="ECO:0000256" key="1">
    <source>
        <dbReference type="ARBA" id="ARBA00022450"/>
    </source>
</evidence>
<keyword evidence="1" id="KW-0596">Phosphopantetheine</keyword>
<dbReference type="Proteomes" id="UP000001349">
    <property type="component" value="Chromosome"/>
</dbReference>
<dbReference type="Pfam" id="PF08659">
    <property type="entry name" value="KR"/>
    <property type="match status" value="1"/>
</dbReference>
<dbReference type="SMART" id="SM00825">
    <property type="entry name" value="PKS_KS"/>
    <property type="match status" value="1"/>
</dbReference>
<dbReference type="SMART" id="SM00827">
    <property type="entry name" value="PKS_AT"/>
    <property type="match status" value="1"/>
</dbReference>
<evidence type="ECO:0000256" key="2">
    <source>
        <dbReference type="ARBA" id="ARBA00022553"/>
    </source>
</evidence>
<dbReference type="InterPro" id="IPR016039">
    <property type="entry name" value="Thiolase-like"/>
</dbReference>
<dbReference type="PROSITE" id="PS52004">
    <property type="entry name" value="KS3_2"/>
    <property type="match status" value="1"/>
</dbReference>
<dbReference type="InterPro" id="IPR020807">
    <property type="entry name" value="PKS_DH"/>
</dbReference>
<dbReference type="SMART" id="SM00826">
    <property type="entry name" value="PKS_DH"/>
    <property type="match status" value="1"/>
</dbReference>
<dbReference type="FunFam" id="3.40.47.10:FF:000042">
    <property type="entry name" value="Polyketide synthase Pks13"/>
    <property type="match status" value="1"/>
</dbReference>
<dbReference type="GO" id="GO:0006633">
    <property type="term" value="P:fatty acid biosynthetic process"/>
    <property type="evidence" value="ECO:0007669"/>
    <property type="project" value="InterPro"/>
</dbReference>
<dbReference type="Pfam" id="PF02801">
    <property type="entry name" value="Ketoacyl-synt_C"/>
    <property type="match status" value="1"/>
</dbReference>
<dbReference type="Gene3D" id="3.40.366.10">
    <property type="entry name" value="Malonyl-Coenzyme A Acyl Carrier Protein, domain 2"/>
    <property type="match status" value="1"/>
</dbReference>
<dbReference type="HOGENOM" id="CLU_000022_35_4_9"/>
<dbReference type="Gene3D" id="3.40.47.10">
    <property type="match status" value="1"/>
</dbReference>
<proteinExistence type="predicted"/>
<dbReference type="InterPro" id="IPR049551">
    <property type="entry name" value="PKS_DH_C"/>
</dbReference>
<dbReference type="Pfam" id="PF00109">
    <property type="entry name" value="ketoacyl-synt"/>
    <property type="match status" value="1"/>
</dbReference>
<evidence type="ECO:0000256" key="5">
    <source>
        <dbReference type="ARBA" id="ARBA00023098"/>
    </source>
</evidence>
<dbReference type="InterPro" id="IPR057326">
    <property type="entry name" value="KR_dom"/>
</dbReference>
<reference evidence="10 11" key="1">
    <citation type="submission" date="2009-01" db="EMBL/GenBank/DDBJ databases">
        <title>Complete sequence of Clostridium cellulolyticum H10.</title>
        <authorList>
            <consortium name="US DOE Joint Genome Institute"/>
            <person name="Lucas S."/>
            <person name="Copeland A."/>
            <person name="Lapidus A."/>
            <person name="Glavina del Rio T."/>
            <person name="Dalin E."/>
            <person name="Tice H."/>
            <person name="Bruce D."/>
            <person name="Goodwin L."/>
            <person name="Pitluck S."/>
            <person name="Chertkov O."/>
            <person name="Saunders E."/>
            <person name="Brettin T."/>
            <person name="Detter J.C."/>
            <person name="Han C."/>
            <person name="Larimer F."/>
            <person name="Land M."/>
            <person name="Hauser L."/>
            <person name="Kyrpides N."/>
            <person name="Ivanova N."/>
            <person name="Zhou J."/>
            <person name="Richardson P."/>
        </authorList>
    </citation>
    <scope>NUCLEOTIDE SEQUENCE [LARGE SCALE GENOMIC DNA]</scope>
    <source>
        <strain evidence="11">ATCC 35319 / DSM 5812 / JCM 6584 / H10</strain>
    </source>
</reference>
<name>B8I980_RUMCH</name>
<dbReference type="Gene3D" id="3.30.70.3290">
    <property type="match status" value="1"/>
</dbReference>
<organism evidence="10 11">
    <name type="scientific">Ruminiclostridium cellulolyticum (strain ATCC 35319 / DSM 5812 / JCM 6584 / H10)</name>
    <name type="common">Clostridium cellulolyticum</name>
    <dbReference type="NCBI Taxonomy" id="394503"/>
    <lineage>
        <taxon>Bacteria</taxon>
        <taxon>Bacillati</taxon>
        <taxon>Bacillota</taxon>
        <taxon>Clostridia</taxon>
        <taxon>Eubacteriales</taxon>
        <taxon>Oscillospiraceae</taxon>
        <taxon>Ruminiclostridium</taxon>
    </lineage>
</organism>
<dbReference type="SUPFAM" id="SSF51735">
    <property type="entry name" value="NAD(P)-binding Rossmann-fold domains"/>
    <property type="match status" value="2"/>
</dbReference>
<evidence type="ECO:0000259" key="9">
    <source>
        <dbReference type="PROSITE" id="PS52019"/>
    </source>
</evidence>
<dbReference type="Gene3D" id="3.40.50.720">
    <property type="entry name" value="NAD(P)-binding Rossmann-like Domain"/>
    <property type="match status" value="1"/>
</dbReference>
<dbReference type="InterPro" id="IPR020841">
    <property type="entry name" value="PKS_Beta-ketoAc_synthase_dom"/>
</dbReference>
<evidence type="ECO:0000259" key="8">
    <source>
        <dbReference type="PROSITE" id="PS52004"/>
    </source>
</evidence>